<dbReference type="OMA" id="HIAKSHF"/>
<keyword evidence="6 14" id="KW-0349">Heme</keyword>
<evidence type="ECO:0000256" key="11">
    <source>
        <dbReference type="ARBA" id="ARBA00023004"/>
    </source>
</evidence>
<keyword evidence="13" id="KW-0472">Membrane</keyword>
<evidence type="ECO:0000256" key="14">
    <source>
        <dbReference type="PIRSR" id="PIRSR602403-1"/>
    </source>
</evidence>
<comment type="function">
    <text evidence="2">May be involved in the metabolism of insect hormones and in the breakdown of synthetic insecticides.</text>
</comment>
<dbReference type="Pfam" id="PF00067">
    <property type="entry name" value="p450"/>
    <property type="match status" value="1"/>
</dbReference>
<dbReference type="GO" id="GO:0004497">
    <property type="term" value="F:monooxygenase activity"/>
    <property type="evidence" value="ECO:0007669"/>
    <property type="project" value="UniProtKB-KW"/>
</dbReference>
<comment type="cofactor">
    <cofactor evidence="1 14">
        <name>heme</name>
        <dbReference type="ChEBI" id="CHEBI:30413"/>
    </cofactor>
</comment>
<name>A0A8I6RET7_CIMLE</name>
<evidence type="ECO:0000256" key="9">
    <source>
        <dbReference type="ARBA" id="ARBA00022848"/>
    </source>
</evidence>
<dbReference type="InterPro" id="IPR001128">
    <property type="entry name" value="Cyt_P450"/>
</dbReference>
<evidence type="ECO:0000256" key="8">
    <source>
        <dbReference type="ARBA" id="ARBA00022824"/>
    </source>
</evidence>
<dbReference type="PROSITE" id="PS00086">
    <property type="entry name" value="CYTOCHROME_P450"/>
    <property type="match status" value="1"/>
</dbReference>
<dbReference type="InterPro" id="IPR017972">
    <property type="entry name" value="Cyt_P450_CS"/>
</dbReference>
<dbReference type="Gene3D" id="1.10.630.10">
    <property type="entry name" value="Cytochrome P450"/>
    <property type="match status" value="1"/>
</dbReference>
<protein>
    <recommendedName>
        <fullName evidence="18">Cytochrome P450</fullName>
    </recommendedName>
</protein>
<accession>A0A8I6RET7</accession>
<keyword evidence="8" id="KW-0256">Endoplasmic reticulum</keyword>
<evidence type="ECO:0000256" key="15">
    <source>
        <dbReference type="RuleBase" id="RU000461"/>
    </source>
</evidence>
<dbReference type="GO" id="GO:0020037">
    <property type="term" value="F:heme binding"/>
    <property type="evidence" value="ECO:0007669"/>
    <property type="project" value="InterPro"/>
</dbReference>
<reference evidence="16" key="1">
    <citation type="submission" date="2022-01" db="UniProtKB">
        <authorList>
            <consortium name="EnsemblMetazoa"/>
        </authorList>
    </citation>
    <scope>IDENTIFICATION</scope>
</reference>
<organism evidence="16 17">
    <name type="scientific">Cimex lectularius</name>
    <name type="common">Bed bug</name>
    <name type="synonym">Acanthia lectularia</name>
    <dbReference type="NCBI Taxonomy" id="79782"/>
    <lineage>
        <taxon>Eukaryota</taxon>
        <taxon>Metazoa</taxon>
        <taxon>Ecdysozoa</taxon>
        <taxon>Arthropoda</taxon>
        <taxon>Hexapoda</taxon>
        <taxon>Insecta</taxon>
        <taxon>Pterygota</taxon>
        <taxon>Neoptera</taxon>
        <taxon>Paraneoptera</taxon>
        <taxon>Hemiptera</taxon>
        <taxon>Heteroptera</taxon>
        <taxon>Panheteroptera</taxon>
        <taxon>Cimicomorpha</taxon>
        <taxon>Cimicidae</taxon>
        <taxon>Cimex</taxon>
    </lineage>
</organism>
<evidence type="ECO:0000256" key="6">
    <source>
        <dbReference type="ARBA" id="ARBA00022617"/>
    </source>
</evidence>
<keyword evidence="9" id="KW-0492">Microsome</keyword>
<comment type="subcellular location">
    <subcellularLocation>
        <location evidence="4">Endoplasmic reticulum membrane</location>
        <topology evidence="4">Peripheral membrane protein</topology>
    </subcellularLocation>
    <subcellularLocation>
        <location evidence="3">Microsome membrane</location>
        <topology evidence="3">Peripheral membrane protein</topology>
    </subcellularLocation>
</comment>
<evidence type="ECO:0000256" key="3">
    <source>
        <dbReference type="ARBA" id="ARBA00004174"/>
    </source>
</evidence>
<sequence length="500" mass="57843">MIVPCALIFVFLIVFILYLCEIPSLHTYRLIQKIPGPKSLPIFGIAIELFKLNYEDIFPYFNKIIQDYPRVRKAWLLGMPIVILSEPEDIKIIMNSTTHIQKGFGYQFFGPWLSEGLLTSDGDKWKARRKILTPSFHFKILDNTLGPLNEQSRLLLKNFLKKDEPLDLHSVISLCTLDVICETAMGCSVNAQNNPTNNYINTIKILTNGIVYRLLNLYMKDWQFNITSIGRSFNKSLKEHHDFTDKIINQRKLEYKNSKLIEDFDEGSTSGKMPRAFLDMLIELKSPYGYLSSDLDIKEEVNTFMFEGHDTTSSALTFAVFNLGLHKDIQEKAYQEQYEIFGNSDRFATTKDLQKMTYLTKVIKETLRLFPSVPYMSRKLNKDVQLKDVLLPPGAHVLIMPYFLHRDNNIYPNAETFDPERFNTDEATKRHPFAYIPFSAGPRNCIGQKFAMMELKVVLSTLIRFCKLDSVTKLEELELTPLVILRNISPIYVKVTSRFD</sequence>
<dbReference type="InterPro" id="IPR002403">
    <property type="entry name" value="Cyt_P450_E_grp-IV"/>
</dbReference>
<dbReference type="SUPFAM" id="SSF48264">
    <property type="entry name" value="Cytochrome P450"/>
    <property type="match status" value="1"/>
</dbReference>
<evidence type="ECO:0000256" key="4">
    <source>
        <dbReference type="ARBA" id="ARBA00004406"/>
    </source>
</evidence>
<dbReference type="InterPro" id="IPR036396">
    <property type="entry name" value="Cyt_P450_sf"/>
</dbReference>
<evidence type="ECO:0000313" key="16">
    <source>
        <dbReference type="EnsemblMetazoa" id="XP_014241867.1"/>
    </source>
</evidence>
<keyword evidence="12 15" id="KW-0503">Monooxygenase</keyword>
<evidence type="ECO:0000256" key="7">
    <source>
        <dbReference type="ARBA" id="ARBA00022723"/>
    </source>
</evidence>
<comment type="similarity">
    <text evidence="5 15">Belongs to the cytochrome P450 family.</text>
</comment>
<dbReference type="EnsemblMetazoa" id="XM_014386381.2">
    <property type="protein sequence ID" value="XP_014241867.1"/>
    <property type="gene ID" value="LOC106662345"/>
</dbReference>
<evidence type="ECO:0000313" key="17">
    <source>
        <dbReference type="Proteomes" id="UP000494040"/>
    </source>
</evidence>
<evidence type="ECO:0000256" key="12">
    <source>
        <dbReference type="ARBA" id="ARBA00023033"/>
    </source>
</evidence>
<evidence type="ECO:0000256" key="13">
    <source>
        <dbReference type="ARBA" id="ARBA00023136"/>
    </source>
</evidence>
<evidence type="ECO:0008006" key="18">
    <source>
        <dbReference type="Google" id="ProtNLM"/>
    </source>
</evidence>
<dbReference type="OrthoDB" id="1470350at2759"/>
<dbReference type="PANTHER" id="PTHR24291:SF189">
    <property type="entry name" value="CYTOCHROME P450 4C3-RELATED"/>
    <property type="match status" value="1"/>
</dbReference>
<evidence type="ECO:0000256" key="5">
    <source>
        <dbReference type="ARBA" id="ARBA00010617"/>
    </source>
</evidence>
<dbReference type="CDD" id="cd20628">
    <property type="entry name" value="CYP4"/>
    <property type="match status" value="1"/>
</dbReference>
<evidence type="ECO:0000256" key="1">
    <source>
        <dbReference type="ARBA" id="ARBA00001971"/>
    </source>
</evidence>
<dbReference type="Proteomes" id="UP000494040">
    <property type="component" value="Unassembled WGS sequence"/>
</dbReference>
<dbReference type="GO" id="GO:0005789">
    <property type="term" value="C:endoplasmic reticulum membrane"/>
    <property type="evidence" value="ECO:0007669"/>
    <property type="project" value="UniProtKB-SubCell"/>
</dbReference>
<dbReference type="GeneID" id="106662345"/>
<keyword evidence="10 15" id="KW-0560">Oxidoreductase</keyword>
<keyword evidence="7 14" id="KW-0479">Metal-binding</keyword>
<dbReference type="PRINTS" id="PR00385">
    <property type="entry name" value="P450"/>
</dbReference>
<dbReference type="GO" id="GO:0016705">
    <property type="term" value="F:oxidoreductase activity, acting on paired donors, with incorporation or reduction of molecular oxygen"/>
    <property type="evidence" value="ECO:0007669"/>
    <property type="project" value="InterPro"/>
</dbReference>
<dbReference type="PRINTS" id="PR00465">
    <property type="entry name" value="EP450IV"/>
</dbReference>
<evidence type="ECO:0000256" key="10">
    <source>
        <dbReference type="ARBA" id="ARBA00023002"/>
    </source>
</evidence>
<dbReference type="AlphaFoldDB" id="A0A8I6RET7"/>
<feature type="binding site" description="axial binding residue" evidence="14">
    <location>
        <position position="445"/>
    </location>
    <ligand>
        <name>heme</name>
        <dbReference type="ChEBI" id="CHEBI:30413"/>
    </ligand>
    <ligandPart>
        <name>Fe</name>
        <dbReference type="ChEBI" id="CHEBI:18248"/>
    </ligandPart>
</feature>
<keyword evidence="11 14" id="KW-0408">Iron</keyword>
<dbReference type="InterPro" id="IPR050196">
    <property type="entry name" value="Cytochrome_P450_Monoox"/>
</dbReference>
<dbReference type="PANTHER" id="PTHR24291">
    <property type="entry name" value="CYTOCHROME P450 FAMILY 4"/>
    <property type="match status" value="1"/>
</dbReference>
<evidence type="ECO:0000256" key="2">
    <source>
        <dbReference type="ARBA" id="ARBA00003690"/>
    </source>
</evidence>
<dbReference type="SMR" id="A0A8I6RET7"/>
<dbReference type="RefSeq" id="XP_014241867.1">
    <property type="nucleotide sequence ID" value="XM_014386381.2"/>
</dbReference>
<dbReference type="GO" id="GO:0005506">
    <property type="term" value="F:iron ion binding"/>
    <property type="evidence" value="ECO:0007669"/>
    <property type="project" value="InterPro"/>
</dbReference>
<dbReference type="KEGG" id="clec:106662345"/>
<keyword evidence="17" id="KW-1185">Reference proteome</keyword>
<proteinExistence type="inferred from homology"/>